<dbReference type="EMBL" id="CACVKT020000791">
    <property type="protein sequence ID" value="CAC5363166.1"/>
    <property type="molecule type" value="Genomic_DNA"/>
</dbReference>
<accession>A0A6J8A9V0</accession>
<evidence type="ECO:0000313" key="2">
    <source>
        <dbReference type="Proteomes" id="UP000507470"/>
    </source>
</evidence>
<dbReference type="Proteomes" id="UP000507470">
    <property type="component" value="Unassembled WGS sequence"/>
</dbReference>
<sequence length="222" mass="25036">MASEENRFLLVLKRKDQLEEICMGTKFSPDVKDVTNTISTFGTAVTQSSPTTLQLKTSREYQANIPVPPTLTIDKITTTLKTILQIPTQDVTLGIFGCQIFTDGKILILDKVSIKLMLFSKDGEYTETVIIFKDEPNDICYIKGNLIAVSFHAVHKLFLIDLLTKRITKTIQLVDRCYGIDSNGDILFVNLLGSTKAVFILDLKYFITVKGLTIFSKFYYIQ</sequence>
<proteinExistence type="predicted"/>
<dbReference type="AlphaFoldDB" id="A0A6J8A9V0"/>
<reference evidence="1 2" key="1">
    <citation type="submission" date="2020-06" db="EMBL/GenBank/DDBJ databases">
        <authorList>
            <person name="Li R."/>
            <person name="Bekaert M."/>
        </authorList>
    </citation>
    <scope>NUCLEOTIDE SEQUENCE [LARGE SCALE GENOMIC DNA]</scope>
    <source>
        <strain evidence="2">wild</strain>
    </source>
</reference>
<name>A0A6J8A9V0_MYTCO</name>
<keyword evidence="2" id="KW-1185">Reference proteome</keyword>
<dbReference type="SUPFAM" id="SSF75011">
    <property type="entry name" value="3-carboxy-cis,cis-mucoante lactonizing enzyme"/>
    <property type="match status" value="1"/>
</dbReference>
<protein>
    <submittedName>
        <fullName evidence="1">Uncharacterized protein</fullName>
    </submittedName>
</protein>
<evidence type="ECO:0000313" key="1">
    <source>
        <dbReference type="EMBL" id="CAC5363166.1"/>
    </source>
</evidence>
<gene>
    <name evidence="1" type="ORF">MCOR_4692</name>
</gene>
<organism evidence="1 2">
    <name type="scientific">Mytilus coruscus</name>
    <name type="common">Sea mussel</name>
    <dbReference type="NCBI Taxonomy" id="42192"/>
    <lineage>
        <taxon>Eukaryota</taxon>
        <taxon>Metazoa</taxon>
        <taxon>Spiralia</taxon>
        <taxon>Lophotrochozoa</taxon>
        <taxon>Mollusca</taxon>
        <taxon>Bivalvia</taxon>
        <taxon>Autobranchia</taxon>
        <taxon>Pteriomorphia</taxon>
        <taxon>Mytilida</taxon>
        <taxon>Mytiloidea</taxon>
        <taxon>Mytilidae</taxon>
        <taxon>Mytilinae</taxon>
        <taxon>Mytilus</taxon>
    </lineage>
</organism>